<gene>
    <name evidence="4" type="ordered locus">Tmz1t_2944</name>
    <name evidence="5" type="ORF">E6Q80_11240</name>
</gene>
<evidence type="ECO:0000313" key="5">
    <source>
        <dbReference type="EMBL" id="TXH84584.1"/>
    </source>
</evidence>
<dbReference type="PRINTS" id="PR00081">
    <property type="entry name" value="GDHRDH"/>
</dbReference>
<dbReference type="FunFam" id="3.40.50.720:FF:000173">
    <property type="entry name" value="3-oxoacyl-[acyl-carrier protein] reductase"/>
    <property type="match status" value="1"/>
</dbReference>
<evidence type="ECO:0000259" key="3">
    <source>
        <dbReference type="SMART" id="SM00822"/>
    </source>
</evidence>
<evidence type="ECO:0000313" key="6">
    <source>
        <dbReference type="Proteomes" id="UP000002186"/>
    </source>
</evidence>
<dbReference type="RefSeq" id="WP_012585753.1">
    <property type="nucleotide sequence ID" value="NC_011662.2"/>
</dbReference>
<dbReference type="PRINTS" id="PR00080">
    <property type="entry name" value="SDRFAMILY"/>
</dbReference>
<dbReference type="NCBIfam" id="NF009466">
    <property type="entry name" value="PRK12826.1-2"/>
    <property type="match status" value="1"/>
</dbReference>
<accession>A0A5C7SLA8</accession>
<dbReference type="Proteomes" id="UP000002186">
    <property type="component" value="Chromosome"/>
</dbReference>
<dbReference type="EMBL" id="CP001281">
    <property type="protein sequence ID" value="ACR01543.1"/>
    <property type="molecule type" value="Genomic_DNA"/>
</dbReference>
<dbReference type="AlphaFoldDB" id="C4KAW7"/>
<sequence length="236" mass="24616">MGFSGELAGKVAIVTGGARGIGRTITDALVASGARVHVFDMTDSNESAGVLHRVNVADAQSVADAVAQLPEPATLLVNNAGITRDRSLLKMSDEEWRSVLDVNLSGAFHMLRACAPGMIAAGRGRVVNITSINGLRGKFGQANYTAAKAGMIGLTKTAARELGPKGITVNAVAPGMVMTEMARALPAEVLERALQESVMRELATPDDIAAAVVFLLSDMARMITGEVIRVDAGQYV</sequence>
<dbReference type="PANTHER" id="PTHR42879">
    <property type="entry name" value="3-OXOACYL-(ACYL-CARRIER-PROTEIN) REDUCTASE"/>
    <property type="match status" value="1"/>
</dbReference>
<dbReference type="eggNOG" id="COG1028">
    <property type="taxonomic scope" value="Bacteria"/>
</dbReference>
<dbReference type="OrthoDB" id="156828at2"/>
<reference evidence="4 6" key="2">
    <citation type="journal article" date="2012" name="Stand. Genomic Sci.">
        <title>Complete genome sequence of Thauera aminoaromatica strain MZ1T.</title>
        <authorList>
            <person name="Jiang K."/>
            <person name="Sanseverino J."/>
            <person name="Chauhan A."/>
            <person name="Lucas S."/>
            <person name="Copeland A."/>
            <person name="Lapidus A."/>
            <person name="Del Rio T.G."/>
            <person name="Dalin E."/>
            <person name="Tice H."/>
            <person name="Bruce D."/>
            <person name="Goodwin L."/>
            <person name="Pitluck S."/>
            <person name="Sims D."/>
            <person name="Brettin T."/>
            <person name="Detter J.C."/>
            <person name="Han C."/>
            <person name="Chang Y.J."/>
            <person name="Larimer F."/>
            <person name="Land M."/>
            <person name="Hauser L."/>
            <person name="Kyrpides N.C."/>
            <person name="Mikhailova N."/>
            <person name="Moser S."/>
            <person name="Jegier P."/>
            <person name="Close D."/>
            <person name="Debruyn J.M."/>
            <person name="Wang Y."/>
            <person name="Layton A.C."/>
            <person name="Allen M.S."/>
            <person name="Sayler G.S."/>
        </authorList>
    </citation>
    <scope>NUCLEOTIDE SEQUENCE [LARGE SCALE GENOMIC DNA]</scope>
    <source>
        <strain evidence="4 6">MZ1T</strain>
    </source>
</reference>
<dbReference type="PANTHER" id="PTHR42879:SF2">
    <property type="entry name" value="3-OXOACYL-[ACYL-CARRIER-PROTEIN] REDUCTASE FABG"/>
    <property type="match status" value="1"/>
</dbReference>
<proteinExistence type="inferred from homology"/>
<protein>
    <submittedName>
        <fullName evidence="5">SDR family oxidoreductase</fullName>
    </submittedName>
    <submittedName>
        <fullName evidence="4">Short-chain dehydrogenase/reductase SDR</fullName>
    </submittedName>
</protein>
<name>C4KAW7_THASP</name>
<dbReference type="SMART" id="SM00822">
    <property type="entry name" value="PKS_KR"/>
    <property type="match status" value="1"/>
</dbReference>
<evidence type="ECO:0000313" key="4">
    <source>
        <dbReference type="EMBL" id="ACR01543.1"/>
    </source>
</evidence>
<keyword evidence="6" id="KW-1185">Reference proteome</keyword>
<dbReference type="Proteomes" id="UP000321192">
    <property type="component" value="Unassembled WGS sequence"/>
</dbReference>
<dbReference type="InterPro" id="IPR050259">
    <property type="entry name" value="SDR"/>
</dbReference>
<dbReference type="InterPro" id="IPR020904">
    <property type="entry name" value="Sc_DH/Rdtase_CS"/>
</dbReference>
<dbReference type="PROSITE" id="PS00061">
    <property type="entry name" value="ADH_SHORT"/>
    <property type="match status" value="1"/>
</dbReference>
<comment type="similarity">
    <text evidence="1">Belongs to the short-chain dehydrogenases/reductases (SDR) family.</text>
</comment>
<evidence type="ECO:0000256" key="1">
    <source>
        <dbReference type="ARBA" id="ARBA00006484"/>
    </source>
</evidence>
<feature type="domain" description="Ketoreductase" evidence="3">
    <location>
        <begin position="10"/>
        <end position="175"/>
    </location>
</feature>
<dbReference type="STRING" id="85643.Tmz1t_2944"/>
<keyword evidence="2" id="KW-0560">Oxidoreductase</keyword>
<evidence type="ECO:0000313" key="7">
    <source>
        <dbReference type="Proteomes" id="UP000321192"/>
    </source>
</evidence>
<accession>C4KAW7</accession>
<dbReference type="InterPro" id="IPR002347">
    <property type="entry name" value="SDR_fam"/>
</dbReference>
<dbReference type="EMBL" id="SSFD01000174">
    <property type="protein sequence ID" value="TXH84584.1"/>
    <property type="molecule type" value="Genomic_DNA"/>
</dbReference>
<evidence type="ECO:0000256" key="2">
    <source>
        <dbReference type="ARBA" id="ARBA00023002"/>
    </source>
</evidence>
<reference evidence="6" key="1">
    <citation type="submission" date="2009-05" db="EMBL/GenBank/DDBJ databases">
        <title>Complete sequence of chromosome of Thauera sp. MZ1T.</title>
        <authorList>
            <consortium name="US DOE Joint Genome Institute"/>
            <person name="Lucas S."/>
            <person name="Copeland A."/>
            <person name="Lapidus A."/>
            <person name="Glavina del Rio T."/>
            <person name="Dalin E."/>
            <person name="Tice H."/>
            <person name="Bruce D."/>
            <person name="Goodwin L."/>
            <person name="Pitluck S."/>
            <person name="Sims D."/>
            <person name="Brettin T."/>
            <person name="Detter J.C."/>
            <person name="Han C."/>
            <person name="Larimer F."/>
            <person name="Land M."/>
            <person name="Hauser L."/>
            <person name="Kyrpides N."/>
            <person name="Mikhailova N."/>
            <person name="Sayler G.S."/>
        </authorList>
    </citation>
    <scope>NUCLEOTIDE SEQUENCE [LARGE SCALE GENOMIC DNA]</scope>
    <source>
        <strain evidence="6">MZ1T</strain>
    </source>
</reference>
<dbReference type="Pfam" id="PF13561">
    <property type="entry name" value="adh_short_C2"/>
    <property type="match status" value="1"/>
</dbReference>
<dbReference type="GO" id="GO:0032787">
    <property type="term" value="P:monocarboxylic acid metabolic process"/>
    <property type="evidence" value="ECO:0007669"/>
    <property type="project" value="UniProtKB-ARBA"/>
</dbReference>
<dbReference type="InterPro" id="IPR057326">
    <property type="entry name" value="KR_dom"/>
</dbReference>
<dbReference type="SUPFAM" id="SSF51735">
    <property type="entry name" value="NAD(P)-binding Rossmann-fold domains"/>
    <property type="match status" value="1"/>
</dbReference>
<dbReference type="HOGENOM" id="CLU_010194_1_3_4"/>
<dbReference type="InterPro" id="IPR036291">
    <property type="entry name" value="NAD(P)-bd_dom_sf"/>
</dbReference>
<dbReference type="Gene3D" id="3.40.50.720">
    <property type="entry name" value="NAD(P)-binding Rossmann-like Domain"/>
    <property type="match status" value="1"/>
</dbReference>
<dbReference type="GO" id="GO:0016491">
    <property type="term" value="F:oxidoreductase activity"/>
    <property type="evidence" value="ECO:0007669"/>
    <property type="project" value="UniProtKB-KW"/>
</dbReference>
<reference evidence="5 7" key="3">
    <citation type="submission" date="2018-09" db="EMBL/GenBank/DDBJ databases">
        <title>Metagenome Assembled Genomes from an Advanced Water Purification Facility.</title>
        <authorList>
            <person name="Stamps B.W."/>
            <person name="Spear J.R."/>
        </authorList>
    </citation>
    <scope>NUCLEOTIDE SEQUENCE [LARGE SCALE GENOMIC DNA]</scope>
    <source>
        <strain evidence="5">Bin_27_1</strain>
    </source>
</reference>
<dbReference type="KEGG" id="tmz:Tmz1t_2944"/>
<organism evidence="4 6">
    <name type="scientific">Thauera aminoaromatica</name>
    <dbReference type="NCBI Taxonomy" id="164330"/>
    <lineage>
        <taxon>Bacteria</taxon>
        <taxon>Pseudomonadati</taxon>
        <taxon>Pseudomonadota</taxon>
        <taxon>Betaproteobacteria</taxon>
        <taxon>Rhodocyclales</taxon>
        <taxon>Zoogloeaceae</taxon>
        <taxon>Thauera</taxon>
    </lineage>
</organism>